<proteinExistence type="predicted"/>
<evidence type="ECO:0000313" key="2">
    <source>
        <dbReference type="Proteomes" id="UP000192477"/>
    </source>
</evidence>
<evidence type="ECO:0000313" key="1">
    <source>
        <dbReference type="EMBL" id="OQO69552.1"/>
    </source>
</evidence>
<dbReference type="AlphaFoldDB" id="A0A1V8YAG0"/>
<reference evidence="1 2" key="1">
    <citation type="journal article" date="2017" name="BMC Microbiol.">
        <title>Comparative genomics of Enterococcus spp. isolated from bovine feces.</title>
        <authorList>
            <person name="Beukers A.G."/>
            <person name="Zaheer R."/>
            <person name="Goji N."/>
            <person name="Amoako K.K."/>
            <person name="Chaves A.V."/>
            <person name="Ward M.P."/>
            <person name="McAllister T.A."/>
        </authorList>
    </citation>
    <scope>NUCLEOTIDE SEQUENCE [LARGE SCALE GENOMIC DNA]</scope>
    <source>
        <strain evidence="1 2">F1129D 143</strain>
    </source>
</reference>
<dbReference type="RefSeq" id="WP_081184243.1">
    <property type="nucleotide sequence ID" value="NZ_MJEA01000010.1"/>
</dbReference>
<accession>A0A1V8YAG0</accession>
<dbReference type="OrthoDB" id="7596169at2"/>
<name>A0A1V8YAG0_9ENTE</name>
<dbReference type="EMBL" id="MJEA01000010">
    <property type="protein sequence ID" value="OQO69552.1"/>
    <property type="molecule type" value="Genomic_DNA"/>
</dbReference>
<comment type="caution">
    <text evidence="1">The sequence shown here is derived from an EMBL/GenBank/DDBJ whole genome shotgun (WGS) entry which is preliminary data.</text>
</comment>
<dbReference type="Proteomes" id="UP000192477">
    <property type="component" value="Unassembled WGS sequence"/>
</dbReference>
<organism evidence="1 2">
    <name type="scientific">Enterococcus villorum</name>
    <dbReference type="NCBI Taxonomy" id="112904"/>
    <lineage>
        <taxon>Bacteria</taxon>
        <taxon>Bacillati</taxon>
        <taxon>Bacillota</taxon>
        <taxon>Bacilli</taxon>
        <taxon>Lactobacillales</taxon>
        <taxon>Enterococcaceae</taxon>
        <taxon>Enterococcus</taxon>
    </lineage>
</organism>
<sequence length="273" mass="32288">MELLEKETFYHRINRQIIEPIHGAFFKEEQYQGYASHQEAVLAFLTYMNRVWSIGIPHLVPGLKEKLDQVPRVEVTLSPEVEARIEAGATAQVEADRKAEIKYLKDRKRHVDYEKLQKRFEESKQELTKIRKEVRKGREAALKEMPQLYELTNEVALVYTKDTSFEAYTGFPIRLNPEMMQGTEVASEDFFAENGEYELAFRSYLQVHRTKEDFQRVNQLLFPEKKELVIYQWNTDFTNSYNGGRKDDGAYLWSIYDRKKQQFIVIDIELIIP</sequence>
<gene>
    <name evidence="1" type="ORF">BH747_09780</name>
</gene>
<protein>
    <submittedName>
        <fullName evidence="1">Uncharacterized protein</fullName>
    </submittedName>
</protein>